<gene>
    <name evidence="1" type="ORF">QWJ08_17135</name>
</gene>
<organism evidence="1 2">
    <name type="scientific">Vibrio agarivorans</name>
    <dbReference type="NCBI Taxonomy" id="153622"/>
    <lineage>
        <taxon>Bacteria</taxon>
        <taxon>Pseudomonadati</taxon>
        <taxon>Pseudomonadota</taxon>
        <taxon>Gammaproteobacteria</taxon>
        <taxon>Vibrionales</taxon>
        <taxon>Vibrionaceae</taxon>
        <taxon>Vibrio</taxon>
    </lineage>
</organism>
<dbReference type="RefSeq" id="WP_289963125.1">
    <property type="nucleotide sequence ID" value="NZ_JAUEOZ010000002.1"/>
</dbReference>
<dbReference type="SUPFAM" id="SSF55961">
    <property type="entry name" value="Bet v1-like"/>
    <property type="match status" value="1"/>
</dbReference>
<dbReference type="Gene3D" id="3.30.530.20">
    <property type="match status" value="1"/>
</dbReference>
<accession>A0ABT7Y4U9</accession>
<name>A0ABT7Y4U9_9VIBR</name>
<dbReference type="EMBL" id="JAUEOZ010000002">
    <property type="protein sequence ID" value="MDN2483070.1"/>
    <property type="molecule type" value="Genomic_DNA"/>
</dbReference>
<evidence type="ECO:0000313" key="2">
    <source>
        <dbReference type="Proteomes" id="UP001169719"/>
    </source>
</evidence>
<keyword evidence="2" id="KW-1185">Reference proteome</keyword>
<dbReference type="InterPro" id="IPR019587">
    <property type="entry name" value="Polyketide_cyclase/dehydratase"/>
</dbReference>
<dbReference type="InterPro" id="IPR023393">
    <property type="entry name" value="START-like_dom_sf"/>
</dbReference>
<dbReference type="Pfam" id="PF10604">
    <property type="entry name" value="Polyketide_cyc2"/>
    <property type="match status" value="1"/>
</dbReference>
<proteinExistence type="predicted"/>
<protein>
    <submittedName>
        <fullName evidence="1">SRPBCC family protein</fullName>
    </submittedName>
</protein>
<reference evidence="1" key="1">
    <citation type="submission" date="2024-05" db="EMBL/GenBank/DDBJ databases">
        <title>Genome Sequences of Four Agar- Degrading Marine Bacteria.</title>
        <authorList>
            <person name="Phillips E.K."/>
            <person name="Shaffer J.C."/>
            <person name="Henson M.W."/>
            <person name="Temperton B."/>
            <person name="Thrash C.J."/>
            <person name="Martin M.O."/>
        </authorList>
    </citation>
    <scope>NUCLEOTIDE SEQUENCE</scope>
    <source>
        <strain evidence="1">EKP203</strain>
    </source>
</reference>
<evidence type="ECO:0000313" key="1">
    <source>
        <dbReference type="EMBL" id="MDN2483070.1"/>
    </source>
</evidence>
<sequence>MKQTQIQWPDYYHPKNSRIHVKNEMVSDSRPEKIWLSIVNAACWPGWRHSRTSVQMISGDAERLERGSMFLWKAGLLRFKCTVVEYEENRRIAWKGRLGESEMYHAWLINETSSGCKVITEATQRGGMTWFTQLYAPRGIERYHQKWLECLVSQTGCKKK</sequence>
<dbReference type="Proteomes" id="UP001169719">
    <property type="component" value="Unassembled WGS sequence"/>
</dbReference>
<comment type="caution">
    <text evidence="1">The sequence shown here is derived from an EMBL/GenBank/DDBJ whole genome shotgun (WGS) entry which is preliminary data.</text>
</comment>